<keyword evidence="4" id="KW-1185">Reference proteome</keyword>
<proteinExistence type="predicted"/>
<evidence type="ECO:0000313" key="1">
    <source>
        <dbReference type="EMBL" id="PHM28788.1"/>
    </source>
</evidence>
<evidence type="ECO:0000313" key="4">
    <source>
        <dbReference type="Proteomes" id="UP000224871"/>
    </source>
</evidence>
<evidence type="ECO:0000313" key="2">
    <source>
        <dbReference type="EMBL" id="SIP73857.1"/>
    </source>
</evidence>
<dbReference type="RefSeq" id="WP_086953319.1">
    <property type="nucleotide sequence ID" value="NZ_CAWNQC010000293.1"/>
</dbReference>
<name>A0A1N6MYJ2_9GAMM</name>
<sequence length="252" mass="29208">MSIESILKDANSFTRRKFSFSSGGLKSPNKIRINQNNLSDRKKELYSPLAIILKNNLLGDLRLNTMSDSPEQTYQKILSSPFPVGNCHEYSLVVFFYLQQNRSQDILNELKSSCTIEIISTFPPYDHNFVLIVPIQENVTRNIGDIFIRDQLPFNSWICDPWANIVCKAHYYSLDWRMKMEKWSDGGKYIDGLIDNSGFGRFPVDPRDDQMYYLAEKSITKIKNLVRLEYNTEPQKNIGSILTSLDKDDIWP</sequence>
<dbReference type="AlphaFoldDB" id="A0A1N6MYJ2"/>
<dbReference type="OrthoDB" id="5572038at2"/>
<reference evidence="2" key="2">
    <citation type="submission" date="2016-12" db="EMBL/GenBank/DDBJ databases">
        <authorList>
            <person name="Song W.-J."/>
            <person name="Kurnit D.M."/>
        </authorList>
    </citation>
    <scope>NUCLEOTIDE SEQUENCE [LARGE SCALE GENOMIC DNA]</scope>
    <source>
        <strain evidence="2">HGB1681</strain>
    </source>
</reference>
<gene>
    <name evidence="1" type="ORF">Xinn_03775</name>
    <name evidence="2" type="ORF">XIS1_470001</name>
</gene>
<reference evidence="3" key="1">
    <citation type="submission" date="2016-12" db="EMBL/GenBank/DDBJ databases">
        <authorList>
            <person name="Gaudriault S."/>
        </authorList>
    </citation>
    <scope>NUCLEOTIDE SEQUENCE [LARGE SCALE GENOMIC DNA]</scope>
    <source>
        <strain evidence="3">HGB1681 (deposited as PTA-6826 in the American Type Culture Collection)</strain>
    </source>
</reference>
<organism evidence="2 3">
    <name type="scientific">Xenorhabdus innexi</name>
    <dbReference type="NCBI Taxonomy" id="290109"/>
    <lineage>
        <taxon>Bacteria</taxon>
        <taxon>Pseudomonadati</taxon>
        <taxon>Pseudomonadota</taxon>
        <taxon>Gammaproteobacteria</taxon>
        <taxon>Enterobacterales</taxon>
        <taxon>Morganellaceae</taxon>
        <taxon>Xenorhabdus</taxon>
    </lineage>
</organism>
<dbReference type="Proteomes" id="UP000196435">
    <property type="component" value="Unassembled WGS sequence"/>
</dbReference>
<evidence type="ECO:0000313" key="3">
    <source>
        <dbReference type="Proteomes" id="UP000196435"/>
    </source>
</evidence>
<dbReference type="EMBL" id="FTLG01000189">
    <property type="protein sequence ID" value="SIP73857.1"/>
    <property type="molecule type" value="Genomic_DNA"/>
</dbReference>
<accession>A0A1N6MYJ2</accession>
<dbReference type="Proteomes" id="UP000224871">
    <property type="component" value="Unassembled WGS sequence"/>
</dbReference>
<dbReference type="EMBL" id="NIBU01000090">
    <property type="protein sequence ID" value="PHM28788.1"/>
    <property type="molecule type" value="Genomic_DNA"/>
</dbReference>
<protein>
    <submittedName>
        <fullName evidence="2">Uncharacterized protein</fullName>
    </submittedName>
</protein>
<reference evidence="1 4" key="3">
    <citation type="journal article" date="2017" name="Nat. Microbiol.">
        <title>Natural product diversity associated with the nematode symbionts Photorhabdus and Xenorhabdus.</title>
        <authorList>
            <person name="Tobias N.J."/>
            <person name="Wolff H."/>
            <person name="Djahanschiri B."/>
            <person name="Grundmann F."/>
            <person name="Kronenwerth M."/>
            <person name="Shi Y.M."/>
            <person name="Simonyi S."/>
            <person name="Grun P."/>
            <person name="Shapiro-Ilan D."/>
            <person name="Pidot S.J."/>
            <person name="Stinear T.P."/>
            <person name="Ebersberger I."/>
            <person name="Bode H.B."/>
        </authorList>
    </citation>
    <scope>NUCLEOTIDE SEQUENCE [LARGE SCALE GENOMIC DNA]</scope>
    <source>
        <strain evidence="1 4">DSM 16336</strain>
    </source>
</reference>